<dbReference type="Pfam" id="PF01300">
    <property type="entry name" value="Sua5_yciO_yrdC"/>
    <property type="match status" value="1"/>
</dbReference>
<feature type="binding site" evidence="14">
    <location>
        <position position="187"/>
    </location>
    <ligand>
        <name>L-threonine</name>
        <dbReference type="ChEBI" id="CHEBI:57926"/>
    </ligand>
</feature>
<keyword evidence="9 13" id="KW-0547">Nucleotide-binding</keyword>
<dbReference type="NCBIfam" id="TIGR00057">
    <property type="entry name" value="L-threonylcarbamoyladenylate synthase"/>
    <property type="match status" value="1"/>
</dbReference>
<evidence type="ECO:0000256" key="1">
    <source>
        <dbReference type="ARBA" id="ARBA00004496"/>
    </source>
</evidence>
<dbReference type="RefSeq" id="WP_148946959.1">
    <property type="nucleotide sequence ID" value="NZ_VTEH01000007.1"/>
</dbReference>
<dbReference type="InterPro" id="IPR017945">
    <property type="entry name" value="DHBP_synth_RibB-like_a/b_dom"/>
</dbReference>
<dbReference type="Pfam" id="PF03481">
    <property type="entry name" value="Sua5_C"/>
    <property type="match status" value="1"/>
</dbReference>
<dbReference type="PROSITE" id="PS51163">
    <property type="entry name" value="YRDC"/>
    <property type="match status" value="1"/>
</dbReference>
<comment type="caution">
    <text evidence="17">The sequence shown here is derived from an EMBL/GenBank/DDBJ whole genome shotgun (WGS) entry which is preliminary data.</text>
</comment>
<dbReference type="FunFam" id="3.40.50.11030:FF:000001">
    <property type="entry name" value="Threonylcarbamoyl-AMP synthase"/>
    <property type="match status" value="1"/>
</dbReference>
<feature type="binding site" evidence="14">
    <location>
        <position position="147"/>
    </location>
    <ligand>
        <name>L-threonine</name>
        <dbReference type="ChEBI" id="CHEBI:57926"/>
    </ligand>
</feature>
<feature type="binding site" evidence="14">
    <location>
        <position position="240"/>
    </location>
    <ligand>
        <name>ATP</name>
        <dbReference type="ChEBI" id="CHEBI:30616"/>
    </ligand>
</feature>
<dbReference type="Gene3D" id="3.40.50.11030">
    <property type="entry name" value="Threonylcarbamoyl-AMP synthase, C-terminal domain"/>
    <property type="match status" value="1"/>
</dbReference>
<feature type="binding site" evidence="14">
    <location>
        <position position="63"/>
    </location>
    <ligand>
        <name>ATP</name>
        <dbReference type="ChEBI" id="CHEBI:30616"/>
    </ligand>
</feature>
<proteinExistence type="inferred from homology"/>
<dbReference type="PIRSF" id="PIRSF004930">
    <property type="entry name" value="Tln_factor_SUA5"/>
    <property type="match status" value="1"/>
</dbReference>
<feature type="binding site" evidence="14">
    <location>
        <position position="149"/>
    </location>
    <ligand>
        <name>ATP</name>
        <dbReference type="ChEBI" id="CHEBI:30616"/>
    </ligand>
</feature>
<dbReference type="GO" id="GO:0061710">
    <property type="term" value="F:L-threonylcarbamoyladenylate synthase"/>
    <property type="evidence" value="ECO:0007669"/>
    <property type="project" value="UniProtKB-EC"/>
</dbReference>
<comment type="subcellular location">
    <subcellularLocation>
        <location evidence="1 13">Cytoplasm</location>
    </subcellularLocation>
</comment>
<name>A0A5D4KGJ4_9BACI</name>
<evidence type="ECO:0000256" key="10">
    <source>
        <dbReference type="ARBA" id="ARBA00022840"/>
    </source>
</evidence>
<feature type="domain" description="YrdC-like" evidence="16">
    <location>
        <begin position="18"/>
        <end position="205"/>
    </location>
</feature>
<feature type="binding site" evidence="14">
    <location>
        <position position="201"/>
    </location>
    <ligand>
        <name>ATP</name>
        <dbReference type="ChEBI" id="CHEBI:30616"/>
    </ligand>
</feature>
<dbReference type="GO" id="GO:0005737">
    <property type="term" value="C:cytoplasm"/>
    <property type="evidence" value="ECO:0007669"/>
    <property type="project" value="UniProtKB-SubCell"/>
</dbReference>
<evidence type="ECO:0000256" key="3">
    <source>
        <dbReference type="ARBA" id="ARBA00012584"/>
    </source>
</evidence>
<dbReference type="GO" id="GO:0000049">
    <property type="term" value="F:tRNA binding"/>
    <property type="evidence" value="ECO:0007669"/>
    <property type="project" value="TreeGrafter"/>
</dbReference>
<dbReference type="AlphaFoldDB" id="A0A5D4KGJ4"/>
<comment type="similarity">
    <text evidence="2 13">Belongs to the SUA5 family.</text>
</comment>
<evidence type="ECO:0000256" key="14">
    <source>
        <dbReference type="PIRSR" id="PIRSR004930-1"/>
    </source>
</evidence>
<evidence type="ECO:0000256" key="8">
    <source>
        <dbReference type="ARBA" id="ARBA00022695"/>
    </source>
</evidence>
<keyword evidence="7 13" id="KW-0819">tRNA processing</keyword>
<feature type="binding site" evidence="14">
    <location>
        <position position="67"/>
    </location>
    <ligand>
        <name>ATP</name>
        <dbReference type="ChEBI" id="CHEBI:30616"/>
    </ligand>
</feature>
<evidence type="ECO:0000256" key="13">
    <source>
        <dbReference type="PIRNR" id="PIRNR004930"/>
    </source>
</evidence>
<feature type="binding site" evidence="14">
    <location>
        <position position="123"/>
    </location>
    <ligand>
        <name>ATP</name>
        <dbReference type="ChEBI" id="CHEBI:30616"/>
    </ligand>
</feature>
<evidence type="ECO:0000256" key="6">
    <source>
        <dbReference type="ARBA" id="ARBA00022679"/>
    </source>
</evidence>
<dbReference type="InterPro" id="IPR050156">
    <property type="entry name" value="TC-AMP_synthase_SUA5"/>
</dbReference>
<feature type="binding site" evidence="14">
    <location>
        <position position="40"/>
    </location>
    <ligand>
        <name>L-threonine</name>
        <dbReference type="ChEBI" id="CHEBI:57926"/>
    </ligand>
</feature>
<dbReference type="GO" id="GO:0008033">
    <property type="term" value="P:tRNA processing"/>
    <property type="evidence" value="ECO:0007669"/>
    <property type="project" value="UniProtKB-KW"/>
</dbReference>
<keyword evidence="6 13" id="KW-0808">Transferase</keyword>
<evidence type="ECO:0000256" key="15">
    <source>
        <dbReference type="SAM" id="MobiDB-lite"/>
    </source>
</evidence>
<keyword evidence="8 13" id="KW-0548">Nucleotidyltransferase</keyword>
<dbReference type="EMBL" id="VTEH01000007">
    <property type="protein sequence ID" value="TYR75383.1"/>
    <property type="molecule type" value="Genomic_DNA"/>
</dbReference>
<dbReference type="InterPro" id="IPR006070">
    <property type="entry name" value="Sua5-like_dom"/>
</dbReference>
<evidence type="ECO:0000256" key="4">
    <source>
        <dbReference type="ARBA" id="ARBA00015492"/>
    </source>
</evidence>
<protein>
    <recommendedName>
        <fullName evidence="4 13">Threonylcarbamoyl-AMP synthase</fullName>
        <shortName evidence="13">TC-AMP synthase</shortName>
        <ecNumber evidence="3 13">2.7.7.87</ecNumber>
    </recommendedName>
    <alternativeName>
        <fullName evidence="11 13">L-threonylcarbamoyladenylate synthase</fullName>
    </alternativeName>
</protein>
<dbReference type="FunFam" id="3.90.870.10:FF:000008">
    <property type="entry name" value="Threonylcarbamoyl-AMP synthase"/>
    <property type="match status" value="1"/>
</dbReference>
<feature type="binding site" evidence="14">
    <location>
        <position position="127"/>
    </location>
    <ligand>
        <name>L-threonine</name>
        <dbReference type="ChEBI" id="CHEBI:57926"/>
    </ligand>
</feature>
<feature type="binding site" evidence="14">
    <location>
        <position position="72"/>
    </location>
    <ligand>
        <name>L-threonine</name>
        <dbReference type="ChEBI" id="CHEBI:57926"/>
    </ligand>
</feature>
<reference evidence="17 18" key="1">
    <citation type="submission" date="2019-08" db="EMBL/GenBank/DDBJ databases">
        <title>Bacillus genomes from the desert of Cuatro Cienegas, Coahuila.</title>
        <authorList>
            <person name="Olmedo-Alvarez G."/>
        </authorList>
    </citation>
    <scope>NUCLEOTIDE SEQUENCE [LARGE SCALE GENOMIC DNA]</scope>
    <source>
        <strain evidence="17 18">CH40_1T</strain>
    </source>
</reference>
<keyword evidence="10 13" id="KW-0067">ATP-binding</keyword>
<comment type="function">
    <text evidence="13">Required for the formation of a threonylcarbamoyl group on adenosine at position 37 (t(6)A37) in tRNAs that read codons beginning with adenine.</text>
</comment>
<dbReference type="Proteomes" id="UP000323317">
    <property type="component" value="Unassembled WGS sequence"/>
</dbReference>
<feature type="region of interest" description="Disordered" evidence="15">
    <location>
        <begin position="214"/>
        <end position="234"/>
    </location>
</feature>
<dbReference type="PANTHER" id="PTHR17490:SF16">
    <property type="entry name" value="THREONYLCARBAMOYL-AMP SYNTHASE"/>
    <property type="match status" value="1"/>
</dbReference>
<keyword evidence="5 13" id="KW-0963">Cytoplasm</keyword>
<evidence type="ECO:0000313" key="17">
    <source>
        <dbReference type="EMBL" id="TYR75383.1"/>
    </source>
</evidence>
<dbReference type="GO" id="GO:0006450">
    <property type="term" value="P:regulation of translational fidelity"/>
    <property type="evidence" value="ECO:0007669"/>
    <property type="project" value="TreeGrafter"/>
</dbReference>
<dbReference type="EC" id="2.7.7.87" evidence="3 13"/>
<evidence type="ECO:0000256" key="7">
    <source>
        <dbReference type="ARBA" id="ARBA00022694"/>
    </source>
</evidence>
<dbReference type="Gene3D" id="3.90.870.10">
    <property type="entry name" value="DHBP synthase"/>
    <property type="match status" value="1"/>
</dbReference>
<feature type="binding site" evidence="14">
    <location>
        <position position="157"/>
    </location>
    <ligand>
        <name>ATP</name>
        <dbReference type="ChEBI" id="CHEBI:30616"/>
    </ligand>
</feature>
<dbReference type="GO" id="GO:0003725">
    <property type="term" value="F:double-stranded RNA binding"/>
    <property type="evidence" value="ECO:0007669"/>
    <property type="project" value="UniProtKB-UniRule"/>
</dbReference>
<accession>A0A5D4KGJ4</accession>
<evidence type="ECO:0000256" key="5">
    <source>
        <dbReference type="ARBA" id="ARBA00022490"/>
    </source>
</evidence>
<organism evidence="17 18">
    <name type="scientific">Rossellomorea vietnamensis</name>
    <dbReference type="NCBI Taxonomy" id="218284"/>
    <lineage>
        <taxon>Bacteria</taxon>
        <taxon>Bacillati</taxon>
        <taxon>Bacillota</taxon>
        <taxon>Bacilli</taxon>
        <taxon>Bacillales</taxon>
        <taxon>Bacillaceae</taxon>
        <taxon>Rossellomorea</taxon>
    </lineage>
</organism>
<dbReference type="PANTHER" id="PTHR17490">
    <property type="entry name" value="SUA5"/>
    <property type="match status" value="1"/>
</dbReference>
<dbReference type="InterPro" id="IPR010923">
    <property type="entry name" value="T(6)A37_SUA5"/>
</dbReference>
<dbReference type="GO" id="GO:0005524">
    <property type="term" value="F:ATP binding"/>
    <property type="evidence" value="ECO:0007669"/>
    <property type="project" value="UniProtKB-UniRule"/>
</dbReference>
<dbReference type="InterPro" id="IPR038385">
    <property type="entry name" value="Sua5/YwlC_C"/>
</dbReference>
<evidence type="ECO:0000313" key="18">
    <source>
        <dbReference type="Proteomes" id="UP000323317"/>
    </source>
</evidence>
<dbReference type="SUPFAM" id="SSF55821">
    <property type="entry name" value="YrdC/RibB"/>
    <property type="match status" value="1"/>
</dbReference>
<dbReference type="InterPro" id="IPR005145">
    <property type="entry name" value="Sua5_C"/>
</dbReference>
<evidence type="ECO:0000256" key="12">
    <source>
        <dbReference type="ARBA" id="ARBA00048366"/>
    </source>
</evidence>
<evidence type="ECO:0000256" key="2">
    <source>
        <dbReference type="ARBA" id="ARBA00007663"/>
    </source>
</evidence>
<gene>
    <name evidence="17" type="ORF">FZC79_11080</name>
</gene>
<evidence type="ECO:0000256" key="9">
    <source>
        <dbReference type="ARBA" id="ARBA00022741"/>
    </source>
</evidence>
<sequence length="348" mass="37532">MKTNYWIVENNVDSNKSCPQIVEASQFLKNNEVIAFPTETVYGLGANAKSDEAVGKIFSAKGRPSDNPLIVHISNKEQLAELVEEIPPAAETFMKKFWPGALTIIFKKKEGVLSERVTAGLDTVAIRMPDHQVALALIEAADLPIAAPSANVSGRPSPTTAQHVIKDLAGKISGVINGGETGVGVESTVVDCTSEIPVILRPGGVTKEQLEEVSGPVHVDPSLKKGEGAPKSPGMKYTHYAPDAPLVLLDGSVEWIQSLIDEKRNEGLKVGMLTTEENKDSFQAEHILVCGSRSDLSSVAHSLYDILRSFNESDVDIIFSETFPQEGVGMAIMNRLQKAAGYQLLKEK</sequence>
<comment type="catalytic activity">
    <reaction evidence="12 13">
        <text>L-threonine + hydrogencarbonate + ATP = L-threonylcarbamoyladenylate + diphosphate + H2O</text>
        <dbReference type="Rhea" id="RHEA:36407"/>
        <dbReference type="ChEBI" id="CHEBI:15377"/>
        <dbReference type="ChEBI" id="CHEBI:17544"/>
        <dbReference type="ChEBI" id="CHEBI:30616"/>
        <dbReference type="ChEBI" id="CHEBI:33019"/>
        <dbReference type="ChEBI" id="CHEBI:57926"/>
        <dbReference type="ChEBI" id="CHEBI:73682"/>
        <dbReference type="EC" id="2.7.7.87"/>
    </reaction>
</comment>
<evidence type="ECO:0000259" key="16">
    <source>
        <dbReference type="PROSITE" id="PS51163"/>
    </source>
</evidence>
<evidence type="ECO:0000256" key="11">
    <source>
        <dbReference type="ARBA" id="ARBA00029774"/>
    </source>
</evidence>